<dbReference type="InterPro" id="IPR050276">
    <property type="entry name" value="MshD_Acetyltransferase"/>
</dbReference>
<dbReference type="Proteomes" id="UP001597120">
    <property type="component" value="Unassembled WGS sequence"/>
</dbReference>
<dbReference type="RefSeq" id="WP_379289033.1">
    <property type="nucleotide sequence ID" value="NZ_JBHTIU010000047.1"/>
</dbReference>
<keyword evidence="3" id="KW-1185">Reference proteome</keyword>
<comment type="caution">
    <text evidence="2">The sequence shown here is derived from an EMBL/GenBank/DDBJ whole genome shotgun (WGS) entry which is preliminary data.</text>
</comment>
<dbReference type="GO" id="GO:0016746">
    <property type="term" value="F:acyltransferase activity"/>
    <property type="evidence" value="ECO:0007669"/>
    <property type="project" value="UniProtKB-KW"/>
</dbReference>
<protein>
    <submittedName>
        <fullName evidence="2">GNAT family N-acetyltransferase</fullName>
        <ecNumber evidence="2">2.3.-.-</ecNumber>
    </submittedName>
</protein>
<dbReference type="SUPFAM" id="SSF55729">
    <property type="entry name" value="Acyl-CoA N-acyltransferases (Nat)"/>
    <property type="match status" value="1"/>
</dbReference>
<keyword evidence="2" id="KW-0808">Transferase</keyword>
<evidence type="ECO:0000259" key="1">
    <source>
        <dbReference type="PROSITE" id="PS51186"/>
    </source>
</evidence>
<name>A0ABW3DBP9_9BACL</name>
<dbReference type="Gene3D" id="3.40.630.30">
    <property type="match status" value="1"/>
</dbReference>
<evidence type="ECO:0000313" key="3">
    <source>
        <dbReference type="Proteomes" id="UP001597120"/>
    </source>
</evidence>
<accession>A0ABW3DBP9</accession>
<reference evidence="3" key="1">
    <citation type="journal article" date="2019" name="Int. J. Syst. Evol. Microbiol.">
        <title>The Global Catalogue of Microorganisms (GCM) 10K type strain sequencing project: providing services to taxonomists for standard genome sequencing and annotation.</title>
        <authorList>
            <consortium name="The Broad Institute Genomics Platform"/>
            <consortium name="The Broad Institute Genome Sequencing Center for Infectious Disease"/>
            <person name="Wu L."/>
            <person name="Ma J."/>
        </authorList>
    </citation>
    <scope>NUCLEOTIDE SEQUENCE [LARGE SCALE GENOMIC DNA]</scope>
    <source>
        <strain evidence="3">CCUG 57263</strain>
    </source>
</reference>
<keyword evidence="2" id="KW-0012">Acyltransferase</keyword>
<dbReference type="InterPro" id="IPR000182">
    <property type="entry name" value="GNAT_dom"/>
</dbReference>
<evidence type="ECO:0000313" key="2">
    <source>
        <dbReference type="EMBL" id="MFD0870401.1"/>
    </source>
</evidence>
<proteinExistence type="predicted"/>
<dbReference type="PANTHER" id="PTHR43617">
    <property type="entry name" value="L-AMINO ACID N-ACETYLTRANSFERASE"/>
    <property type="match status" value="1"/>
</dbReference>
<dbReference type="PROSITE" id="PS51186">
    <property type="entry name" value="GNAT"/>
    <property type="match status" value="1"/>
</dbReference>
<dbReference type="PANTHER" id="PTHR43617:SF2">
    <property type="entry name" value="UPF0039 PROTEIN SLL0451"/>
    <property type="match status" value="1"/>
</dbReference>
<dbReference type="CDD" id="cd04301">
    <property type="entry name" value="NAT_SF"/>
    <property type="match status" value="1"/>
</dbReference>
<organism evidence="2 3">
    <name type="scientific">Paenibacillus residui</name>
    <dbReference type="NCBI Taxonomy" id="629724"/>
    <lineage>
        <taxon>Bacteria</taxon>
        <taxon>Bacillati</taxon>
        <taxon>Bacillota</taxon>
        <taxon>Bacilli</taxon>
        <taxon>Bacillales</taxon>
        <taxon>Paenibacillaceae</taxon>
        <taxon>Paenibacillus</taxon>
    </lineage>
</organism>
<sequence>MNITIRKERPEDYKITESVVQNAFANMEHSDKKEHELVSRIRETDGFIPDLSLVAVNENNKEIVGHILLSAIKIVEGNQIAESLALAPVSVLPDYQNKGIGRLLILEALHKAKELGHPSVIVMGHPEYYPKFGFQRASLWSIKAPFEVPDEAFMAIELREDSLEHVSGVVEYPSVFFE</sequence>
<dbReference type="InterPro" id="IPR016181">
    <property type="entry name" value="Acyl_CoA_acyltransferase"/>
</dbReference>
<dbReference type="EC" id="2.3.-.-" evidence="2"/>
<gene>
    <name evidence="2" type="ORF">ACFQ03_14685</name>
</gene>
<feature type="domain" description="N-acetyltransferase" evidence="1">
    <location>
        <begin position="3"/>
        <end position="159"/>
    </location>
</feature>
<dbReference type="Pfam" id="PF13508">
    <property type="entry name" value="Acetyltransf_7"/>
    <property type="match status" value="1"/>
</dbReference>
<dbReference type="EMBL" id="JBHTIU010000047">
    <property type="protein sequence ID" value="MFD0870401.1"/>
    <property type="molecule type" value="Genomic_DNA"/>
</dbReference>